<comment type="caution">
    <text evidence="2">The sequence shown here is derived from an EMBL/GenBank/DDBJ whole genome shotgun (WGS) entry which is preliminary data.</text>
</comment>
<accession>A0A9P6DYL9</accession>
<name>A0A9P6DYL9_9AGAM</name>
<gene>
    <name evidence="2" type="ORF">BS47DRAFT_1358694</name>
</gene>
<dbReference type="EMBL" id="MU128923">
    <property type="protein sequence ID" value="KAF9518602.1"/>
    <property type="molecule type" value="Genomic_DNA"/>
</dbReference>
<feature type="compositionally biased region" description="Low complexity" evidence="1">
    <location>
        <begin position="112"/>
        <end position="132"/>
    </location>
</feature>
<feature type="region of interest" description="Disordered" evidence="1">
    <location>
        <begin position="170"/>
        <end position="202"/>
    </location>
</feature>
<dbReference type="Proteomes" id="UP000886523">
    <property type="component" value="Unassembled WGS sequence"/>
</dbReference>
<evidence type="ECO:0000313" key="2">
    <source>
        <dbReference type="EMBL" id="KAF9518602.1"/>
    </source>
</evidence>
<evidence type="ECO:0000313" key="3">
    <source>
        <dbReference type="Proteomes" id="UP000886523"/>
    </source>
</evidence>
<evidence type="ECO:0000256" key="1">
    <source>
        <dbReference type="SAM" id="MobiDB-lite"/>
    </source>
</evidence>
<sequence length="202" mass="21179">MVGPLACPGLSHEGLLQMRSSMHLGVCKPRQCKVETGWSTTLTTYVRSYNTGAPLGPKSKVKEQYQCNGAQNGAQMGPKWGPSGAQVGPKWGPNGTQVDTFKLPAPMGPKCASSNSPFSSSSELPASETPSTASPVISESYHNKGEEAAQEDSSSQVLAIALNKAIKNRNACAKASTERESESARVNAGRGARPSASRQNEG</sequence>
<keyword evidence="3" id="KW-1185">Reference proteome</keyword>
<reference evidence="2" key="1">
    <citation type="journal article" date="2020" name="Nat. Commun.">
        <title>Large-scale genome sequencing of mycorrhizal fungi provides insights into the early evolution of symbiotic traits.</title>
        <authorList>
            <person name="Miyauchi S."/>
            <person name="Kiss E."/>
            <person name="Kuo A."/>
            <person name="Drula E."/>
            <person name="Kohler A."/>
            <person name="Sanchez-Garcia M."/>
            <person name="Morin E."/>
            <person name="Andreopoulos B."/>
            <person name="Barry K.W."/>
            <person name="Bonito G."/>
            <person name="Buee M."/>
            <person name="Carver A."/>
            <person name="Chen C."/>
            <person name="Cichocki N."/>
            <person name="Clum A."/>
            <person name="Culley D."/>
            <person name="Crous P.W."/>
            <person name="Fauchery L."/>
            <person name="Girlanda M."/>
            <person name="Hayes R.D."/>
            <person name="Keri Z."/>
            <person name="LaButti K."/>
            <person name="Lipzen A."/>
            <person name="Lombard V."/>
            <person name="Magnuson J."/>
            <person name="Maillard F."/>
            <person name="Murat C."/>
            <person name="Nolan M."/>
            <person name="Ohm R.A."/>
            <person name="Pangilinan J."/>
            <person name="Pereira M.F."/>
            <person name="Perotto S."/>
            <person name="Peter M."/>
            <person name="Pfister S."/>
            <person name="Riley R."/>
            <person name="Sitrit Y."/>
            <person name="Stielow J.B."/>
            <person name="Szollosi G."/>
            <person name="Zifcakova L."/>
            <person name="Stursova M."/>
            <person name="Spatafora J.W."/>
            <person name="Tedersoo L."/>
            <person name="Vaario L.M."/>
            <person name="Yamada A."/>
            <person name="Yan M."/>
            <person name="Wang P."/>
            <person name="Xu J."/>
            <person name="Bruns T."/>
            <person name="Baldrian P."/>
            <person name="Vilgalys R."/>
            <person name="Dunand C."/>
            <person name="Henrissat B."/>
            <person name="Grigoriev I.V."/>
            <person name="Hibbett D."/>
            <person name="Nagy L.G."/>
            <person name="Martin F.M."/>
        </authorList>
    </citation>
    <scope>NUCLEOTIDE SEQUENCE</scope>
    <source>
        <strain evidence="2">UP504</strain>
    </source>
</reference>
<protein>
    <submittedName>
        <fullName evidence="2">Uncharacterized protein</fullName>
    </submittedName>
</protein>
<dbReference type="AlphaFoldDB" id="A0A9P6DYL9"/>
<proteinExistence type="predicted"/>
<feature type="region of interest" description="Disordered" evidence="1">
    <location>
        <begin position="73"/>
        <end position="155"/>
    </location>
</feature>
<organism evidence="2 3">
    <name type="scientific">Hydnum rufescens UP504</name>
    <dbReference type="NCBI Taxonomy" id="1448309"/>
    <lineage>
        <taxon>Eukaryota</taxon>
        <taxon>Fungi</taxon>
        <taxon>Dikarya</taxon>
        <taxon>Basidiomycota</taxon>
        <taxon>Agaricomycotina</taxon>
        <taxon>Agaricomycetes</taxon>
        <taxon>Cantharellales</taxon>
        <taxon>Hydnaceae</taxon>
        <taxon>Hydnum</taxon>
    </lineage>
</organism>